<evidence type="ECO:0000256" key="6">
    <source>
        <dbReference type="RuleBase" id="RU363041"/>
    </source>
</evidence>
<organism evidence="8 9">
    <name type="scientific">Pseudonocardia charpentierae</name>
    <dbReference type="NCBI Taxonomy" id="3075545"/>
    <lineage>
        <taxon>Bacteria</taxon>
        <taxon>Bacillati</taxon>
        <taxon>Actinomycetota</taxon>
        <taxon>Actinomycetes</taxon>
        <taxon>Pseudonocardiales</taxon>
        <taxon>Pseudonocardiaceae</taxon>
        <taxon>Pseudonocardia</taxon>
    </lineage>
</organism>
<evidence type="ECO:0000256" key="5">
    <source>
        <dbReference type="ARBA" id="ARBA00023136"/>
    </source>
</evidence>
<dbReference type="Proteomes" id="UP001183202">
    <property type="component" value="Unassembled WGS sequence"/>
</dbReference>
<comment type="similarity">
    <text evidence="2 6">Belongs to the 4-toluene sulfonate uptake permease (TSUP) (TC 2.A.102) family.</text>
</comment>
<evidence type="ECO:0000313" key="8">
    <source>
        <dbReference type="EMBL" id="MDT0349083.1"/>
    </source>
</evidence>
<evidence type="ECO:0000256" key="1">
    <source>
        <dbReference type="ARBA" id="ARBA00004141"/>
    </source>
</evidence>
<dbReference type="RefSeq" id="WP_311555060.1">
    <property type="nucleotide sequence ID" value="NZ_JAVREJ010000003.1"/>
</dbReference>
<accession>A0ABU2N574</accession>
<keyword evidence="9" id="KW-1185">Reference proteome</keyword>
<dbReference type="PANTHER" id="PTHR43701:SF2">
    <property type="entry name" value="MEMBRANE TRANSPORTER PROTEIN YJNA-RELATED"/>
    <property type="match status" value="1"/>
</dbReference>
<comment type="caution">
    <text evidence="8">The sequence shown here is derived from an EMBL/GenBank/DDBJ whole genome shotgun (WGS) entry which is preliminary data.</text>
</comment>
<keyword evidence="6" id="KW-1003">Cell membrane</keyword>
<gene>
    <name evidence="8" type="ORF">RM445_06040</name>
</gene>
<dbReference type="Pfam" id="PF01925">
    <property type="entry name" value="TauE"/>
    <property type="match status" value="1"/>
</dbReference>
<name>A0ABU2N574_9PSEU</name>
<evidence type="ECO:0000256" key="7">
    <source>
        <dbReference type="SAM" id="MobiDB-lite"/>
    </source>
</evidence>
<feature type="transmembrane region" description="Helical" evidence="6">
    <location>
        <begin position="7"/>
        <end position="36"/>
    </location>
</feature>
<dbReference type="EMBL" id="JAVREJ010000003">
    <property type="protein sequence ID" value="MDT0349083.1"/>
    <property type="molecule type" value="Genomic_DNA"/>
</dbReference>
<feature type="transmembrane region" description="Helical" evidence="6">
    <location>
        <begin position="161"/>
        <end position="182"/>
    </location>
</feature>
<keyword evidence="5 6" id="KW-0472">Membrane</keyword>
<feature type="region of interest" description="Disordered" evidence="7">
    <location>
        <begin position="122"/>
        <end position="148"/>
    </location>
</feature>
<evidence type="ECO:0000256" key="4">
    <source>
        <dbReference type="ARBA" id="ARBA00022989"/>
    </source>
</evidence>
<feature type="transmembrane region" description="Helical" evidence="6">
    <location>
        <begin position="260"/>
        <end position="282"/>
    </location>
</feature>
<keyword evidence="3 6" id="KW-0812">Transmembrane</keyword>
<sequence>MVVATAALGLVIGLVIGGLGGGGGALTVPALVYLLGLTAQDATTSSVLIVGISSLAGVLTRIRDRSLRWRTGFAFAVVGAPAAYLGGVLNHRVASPAVLVTFAVVTVVAAAAMLVESRTTRDAEECAGTSDPAELPTPPSGPGRDAGTALAVRPTVGRRRVLVRVGVVAGCGAAVGFLTGFLGVGGGFLVLPVLVIALRMPLAAAVGTSLLIMVCNSASALVSRMGDLDVDWTVVVPFTLASVVGTLLGRRLADRLPGAALTRIFALMLLLVGIFVGAESLLTG</sequence>
<dbReference type="PANTHER" id="PTHR43701">
    <property type="entry name" value="MEMBRANE TRANSPORTER PROTEIN MJ0441-RELATED"/>
    <property type="match status" value="1"/>
</dbReference>
<protein>
    <recommendedName>
        <fullName evidence="6">Probable membrane transporter protein</fullName>
    </recommendedName>
</protein>
<dbReference type="InterPro" id="IPR051598">
    <property type="entry name" value="TSUP/Inactive_protease-like"/>
</dbReference>
<feature type="transmembrane region" description="Helical" evidence="6">
    <location>
        <begin position="72"/>
        <end position="89"/>
    </location>
</feature>
<dbReference type="InterPro" id="IPR002781">
    <property type="entry name" value="TM_pro_TauE-like"/>
</dbReference>
<feature type="transmembrane region" description="Helical" evidence="6">
    <location>
        <begin position="188"/>
        <end position="216"/>
    </location>
</feature>
<evidence type="ECO:0000313" key="9">
    <source>
        <dbReference type="Proteomes" id="UP001183202"/>
    </source>
</evidence>
<keyword evidence="4 6" id="KW-1133">Transmembrane helix</keyword>
<feature type="transmembrane region" description="Helical" evidence="6">
    <location>
        <begin position="95"/>
        <end position="115"/>
    </location>
</feature>
<feature type="transmembrane region" description="Helical" evidence="6">
    <location>
        <begin position="42"/>
        <end position="60"/>
    </location>
</feature>
<evidence type="ECO:0000256" key="2">
    <source>
        <dbReference type="ARBA" id="ARBA00009142"/>
    </source>
</evidence>
<comment type="subcellular location">
    <subcellularLocation>
        <location evidence="6">Cell membrane</location>
        <topology evidence="6">Multi-pass membrane protein</topology>
    </subcellularLocation>
    <subcellularLocation>
        <location evidence="1">Membrane</location>
        <topology evidence="1">Multi-pass membrane protein</topology>
    </subcellularLocation>
</comment>
<evidence type="ECO:0000256" key="3">
    <source>
        <dbReference type="ARBA" id="ARBA00022692"/>
    </source>
</evidence>
<reference evidence="9" key="1">
    <citation type="submission" date="2023-07" db="EMBL/GenBank/DDBJ databases">
        <title>30 novel species of actinomycetes from the DSMZ collection.</title>
        <authorList>
            <person name="Nouioui I."/>
        </authorList>
    </citation>
    <scope>NUCLEOTIDE SEQUENCE [LARGE SCALE GENOMIC DNA]</scope>
    <source>
        <strain evidence="9">DSM 45834</strain>
    </source>
</reference>
<proteinExistence type="inferred from homology"/>